<dbReference type="PANTHER" id="PTHR30562:SF1">
    <property type="entry name" value="UVRABC SYSTEM PROTEIN C"/>
    <property type="match status" value="1"/>
</dbReference>
<dbReference type="Proteomes" id="UP000250918">
    <property type="component" value="Unassembled WGS sequence"/>
</dbReference>
<dbReference type="Gene3D" id="3.30.420.340">
    <property type="entry name" value="UvrC, RNAse H endonuclease domain"/>
    <property type="match status" value="1"/>
</dbReference>
<dbReference type="Pfam" id="PF14520">
    <property type="entry name" value="HHH_5"/>
    <property type="match status" value="1"/>
</dbReference>
<dbReference type="InterPro" id="IPR001162">
    <property type="entry name" value="UvrC_RNase_H_dom"/>
</dbReference>
<dbReference type="Pfam" id="PF08459">
    <property type="entry name" value="UvrC_RNaseH_dom"/>
    <property type="match status" value="1"/>
</dbReference>
<evidence type="ECO:0000313" key="3">
    <source>
        <dbReference type="Proteomes" id="UP000250918"/>
    </source>
</evidence>
<comment type="caution">
    <text evidence="2">The sequence shown here is derived from an EMBL/GenBank/DDBJ whole genome shotgun (WGS) entry which is preliminary data.</text>
</comment>
<sequence>MPDLVVVDGGKGQLSSAGAELNSLGLSEQPVISLAKRLEEVYLPGQSDPVTIPKSSPALLLLKRIRDEAHRIAITYNRKVRSKRTITSALDGIAGVGKSRRESLLKEFGSVERIKQATPDDLARVKGISRQLAEKILQVLASQ</sequence>
<dbReference type="InterPro" id="IPR038476">
    <property type="entry name" value="UvrC_RNase_H_dom_sf"/>
</dbReference>
<evidence type="ECO:0000259" key="1">
    <source>
        <dbReference type="PROSITE" id="PS50165"/>
    </source>
</evidence>
<dbReference type="GO" id="GO:0006281">
    <property type="term" value="P:DNA repair"/>
    <property type="evidence" value="ECO:0007669"/>
    <property type="project" value="InterPro"/>
</dbReference>
<dbReference type="InterPro" id="IPR003583">
    <property type="entry name" value="Hlx-hairpin-Hlx_DNA-bd_motif"/>
</dbReference>
<feature type="domain" description="UvrC family homology region profile" evidence="1">
    <location>
        <begin position="1"/>
        <end position="17"/>
    </location>
</feature>
<organism evidence="2 3">
    <name type="scientific">candidate division GN15 bacterium</name>
    <dbReference type="NCBI Taxonomy" id="2072418"/>
    <lineage>
        <taxon>Bacteria</taxon>
        <taxon>candidate division GN15</taxon>
    </lineage>
</organism>
<dbReference type="SUPFAM" id="SSF47781">
    <property type="entry name" value="RuvA domain 2-like"/>
    <property type="match status" value="1"/>
</dbReference>
<dbReference type="GO" id="GO:0003677">
    <property type="term" value="F:DNA binding"/>
    <property type="evidence" value="ECO:0007669"/>
    <property type="project" value="InterPro"/>
</dbReference>
<dbReference type="EMBL" id="PQAP01000189">
    <property type="protein sequence ID" value="PWB68837.1"/>
    <property type="molecule type" value="Genomic_DNA"/>
</dbReference>
<dbReference type="GO" id="GO:0009380">
    <property type="term" value="C:excinuclease repair complex"/>
    <property type="evidence" value="ECO:0007669"/>
    <property type="project" value="TreeGrafter"/>
</dbReference>
<dbReference type="Gene3D" id="1.10.150.20">
    <property type="entry name" value="5' to 3' exonuclease, C-terminal subdomain"/>
    <property type="match status" value="1"/>
</dbReference>
<proteinExistence type="predicted"/>
<reference evidence="2 3" key="1">
    <citation type="journal article" date="2018" name="ISME J.">
        <title>A methanotrophic archaeon couples anaerobic oxidation of methane to Fe(III) reduction.</title>
        <authorList>
            <person name="Cai C."/>
            <person name="Leu A.O."/>
            <person name="Xie G.J."/>
            <person name="Guo J."/>
            <person name="Feng Y."/>
            <person name="Zhao J.X."/>
            <person name="Tyson G.W."/>
            <person name="Yuan Z."/>
            <person name="Hu S."/>
        </authorList>
    </citation>
    <scope>NUCLEOTIDE SEQUENCE [LARGE SCALE GENOMIC DNA]</scope>
    <source>
        <strain evidence="2">FeB_12</strain>
    </source>
</reference>
<dbReference type="SMART" id="SM00278">
    <property type="entry name" value="HhH1"/>
    <property type="match status" value="2"/>
</dbReference>
<dbReference type="PROSITE" id="PS50165">
    <property type="entry name" value="UVRC"/>
    <property type="match status" value="1"/>
</dbReference>
<dbReference type="InterPro" id="IPR050066">
    <property type="entry name" value="UvrABC_protein_C"/>
</dbReference>
<accession>A0A855WW19</accession>
<gene>
    <name evidence="2" type="ORF">C3F09_10950</name>
</gene>
<dbReference type="PANTHER" id="PTHR30562">
    <property type="entry name" value="UVRC/OXIDOREDUCTASE"/>
    <property type="match status" value="1"/>
</dbReference>
<dbReference type="GO" id="GO:0009381">
    <property type="term" value="F:excinuclease ABC activity"/>
    <property type="evidence" value="ECO:0007669"/>
    <property type="project" value="InterPro"/>
</dbReference>
<name>A0A855WW19_9BACT</name>
<evidence type="ECO:0000313" key="2">
    <source>
        <dbReference type="EMBL" id="PWB68837.1"/>
    </source>
</evidence>
<protein>
    <recommendedName>
        <fullName evidence="1">UvrC family homology region profile domain-containing protein</fullName>
    </recommendedName>
</protein>
<dbReference type="InterPro" id="IPR010994">
    <property type="entry name" value="RuvA_2-like"/>
</dbReference>
<dbReference type="AlphaFoldDB" id="A0A855WW19"/>